<dbReference type="AlphaFoldDB" id="A0A098C224"/>
<feature type="site" description="Important for catalytic activity, responsible for pKa modulation of the active site Glu and correct orientation of both the proton donor and substrate" evidence="5">
    <location>
        <position position="143"/>
    </location>
</feature>
<evidence type="ECO:0000256" key="3">
    <source>
        <dbReference type="ARBA" id="ARBA00023295"/>
    </source>
</evidence>
<dbReference type="SUPFAM" id="SSF49899">
    <property type="entry name" value="Concanavalin A-like lectins/glucanases"/>
    <property type="match status" value="1"/>
</dbReference>
<dbReference type="InterPro" id="IPR041542">
    <property type="entry name" value="GH43_C2"/>
</dbReference>
<dbReference type="KEGG" id="pbt:ING2E5B_2216"/>
<keyword evidence="10" id="KW-1185">Reference proteome</keyword>
<dbReference type="Gene3D" id="2.115.10.20">
    <property type="entry name" value="Glycosyl hydrolase domain, family 43"/>
    <property type="match status" value="1"/>
</dbReference>
<dbReference type="InterPro" id="IPR051795">
    <property type="entry name" value="Glycosyl_Hydrlase_43"/>
</dbReference>
<reference evidence="9 10" key="1">
    <citation type="submission" date="2014-08" db="EMBL/GenBank/DDBJ databases">
        <authorList>
            <person name="Wibberg D."/>
        </authorList>
    </citation>
    <scope>NUCLEOTIDE SEQUENCE [LARGE SCALE GENOMIC DNA]</scope>
    <source>
        <strain evidence="10">ING2-E5B</strain>
    </source>
</reference>
<gene>
    <name evidence="9" type="ORF">ING2E5B_2216</name>
</gene>
<sequence>MKKLLILTAFLSISVAMFSQGVTYFDNPVNRGDFADPTIIKVGDTFYVTATSSEWAPHFPLFTSTDLINWEQVGHILNEKPQWTSHSFWAPELYYMNNKMFCYYTARRKSDNVSYIGVATSGGTSLDFEDHGPIIEYGTEAIDPFVYNDNGNLYITWKAYGLDNRPIELLGSRLSEDGLKLEGEIFSLLKDEGIGLEGQYHFKHGEFYYIIYSAKSCCGPGSDYDVRVARSTSFFGPYEKYSDNPILYGDGTDYISCGHGTVVETDDGRLFYYSHGYQSGDNFFLGRQHILHELQITEDGWLKFKTGRVAVNRHQVPFAGTIQKGVSDFRDDFNSKELNVSWTWNFPYSDINTEIKNGSLILSGNMTEGNENGTALCLRPQTIRYNYITKVSNVNDSFKGLTMYGDDKNMVAIGIKNNNIEVRSVSDGKSSTHYSKSIDIAEPHLKIEVERGRLLRFYYSLNGENWITATDSVFDASHLVRWDRVARPGLIHIGDGNNPAEYDYFELNNL</sequence>
<feature type="signal peptide" evidence="7">
    <location>
        <begin position="1"/>
        <end position="19"/>
    </location>
</feature>
<keyword evidence="7" id="KW-0732">Signal</keyword>
<keyword evidence="3 6" id="KW-0326">Glycosidase</keyword>
<dbReference type="STRING" id="1562970.ING2E5B_2216"/>
<feature type="active site" description="Proton acceptor" evidence="4">
    <location>
        <position position="36"/>
    </location>
</feature>
<dbReference type="GO" id="GO:0005975">
    <property type="term" value="P:carbohydrate metabolic process"/>
    <property type="evidence" value="ECO:0007669"/>
    <property type="project" value="InterPro"/>
</dbReference>
<dbReference type="GO" id="GO:0004553">
    <property type="term" value="F:hydrolase activity, hydrolyzing O-glycosyl compounds"/>
    <property type="evidence" value="ECO:0007669"/>
    <property type="project" value="InterPro"/>
</dbReference>
<dbReference type="Pfam" id="PF04616">
    <property type="entry name" value="Glyco_hydro_43"/>
    <property type="match status" value="1"/>
</dbReference>
<accession>A0A098C224</accession>
<name>A0A098C224_9BACT</name>
<evidence type="ECO:0000256" key="6">
    <source>
        <dbReference type="RuleBase" id="RU361187"/>
    </source>
</evidence>
<feature type="active site" description="Proton donor" evidence="4">
    <location>
        <position position="197"/>
    </location>
</feature>
<dbReference type="HOGENOM" id="CLU_543697_0_0_10"/>
<comment type="similarity">
    <text evidence="1 6">Belongs to the glycosyl hydrolase 43 family.</text>
</comment>
<feature type="domain" description="Beta-xylosidase C-terminal Concanavalin A-like" evidence="8">
    <location>
        <begin position="330"/>
        <end position="479"/>
    </location>
</feature>
<keyword evidence="2 6" id="KW-0378">Hydrolase</keyword>
<protein>
    <recommendedName>
        <fullName evidence="8">Beta-xylosidase C-terminal Concanavalin A-like domain-containing protein</fullName>
    </recommendedName>
</protein>
<dbReference type="InterPro" id="IPR013320">
    <property type="entry name" value="ConA-like_dom_sf"/>
</dbReference>
<evidence type="ECO:0000256" key="5">
    <source>
        <dbReference type="PIRSR" id="PIRSR606710-2"/>
    </source>
</evidence>
<dbReference type="Pfam" id="PF17851">
    <property type="entry name" value="GH43_C2"/>
    <property type="match status" value="1"/>
</dbReference>
<evidence type="ECO:0000256" key="2">
    <source>
        <dbReference type="ARBA" id="ARBA00022801"/>
    </source>
</evidence>
<organism evidence="9 10">
    <name type="scientific">Fermentimonas caenicola</name>
    <dbReference type="NCBI Taxonomy" id="1562970"/>
    <lineage>
        <taxon>Bacteria</taxon>
        <taxon>Pseudomonadati</taxon>
        <taxon>Bacteroidota</taxon>
        <taxon>Bacteroidia</taxon>
        <taxon>Bacteroidales</taxon>
        <taxon>Dysgonomonadaceae</taxon>
        <taxon>Fermentimonas</taxon>
    </lineage>
</organism>
<dbReference type="Gene3D" id="2.60.120.200">
    <property type="match status" value="1"/>
</dbReference>
<dbReference type="PANTHER" id="PTHR42812">
    <property type="entry name" value="BETA-XYLOSIDASE"/>
    <property type="match status" value="1"/>
</dbReference>
<evidence type="ECO:0000256" key="1">
    <source>
        <dbReference type="ARBA" id="ARBA00009865"/>
    </source>
</evidence>
<evidence type="ECO:0000256" key="4">
    <source>
        <dbReference type="PIRSR" id="PIRSR606710-1"/>
    </source>
</evidence>
<dbReference type="SUPFAM" id="SSF75005">
    <property type="entry name" value="Arabinanase/levansucrase/invertase"/>
    <property type="match status" value="1"/>
</dbReference>
<evidence type="ECO:0000256" key="7">
    <source>
        <dbReference type="SAM" id="SignalP"/>
    </source>
</evidence>
<proteinExistence type="inferred from homology"/>
<evidence type="ECO:0000313" key="9">
    <source>
        <dbReference type="EMBL" id="CEA16944.1"/>
    </source>
</evidence>
<dbReference type="PATRIC" id="fig|1562970.3.peg.2190"/>
<dbReference type="Proteomes" id="UP000032417">
    <property type="component" value="Chromosome 1"/>
</dbReference>
<evidence type="ECO:0000259" key="8">
    <source>
        <dbReference type="Pfam" id="PF17851"/>
    </source>
</evidence>
<dbReference type="PANTHER" id="PTHR42812:SF5">
    <property type="entry name" value="ENDO-ARABINASE"/>
    <property type="match status" value="1"/>
</dbReference>
<dbReference type="CDD" id="cd08999">
    <property type="entry name" value="GH43_ABN-like"/>
    <property type="match status" value="1"/>
</dbReference>
<feature type="chain" id="PRO_5030003024" description="Beta-xylosidase C-terminal Concanavalin A-like domain-containing protein" evidence="7">
    <location>
        <begin position="20"/>
        <end position="510"/>
    </location>
</feature>
<evidence type="ECO:0000313" key="10">
    <source>
        <dbReference type="Proteomes" id="UP000032417"/>
    </source>
</evidence>
<dbReference type="OrthoDB" id="9801455at2"/>
<dbReference type="InterPro" id="IPR023296">
    <property type="entry name" value="Glyco_hydro_beta-prop_sf"/>
</dbReference>
<dbReference type="InterPro" id="IPR006710">
    <property type="entry name" value="Glyco_hydro_43"/>
</dbReference>
<dbReference type="EMBL" id="LN515532">
    <property type="protein sequence ID" value="CEA16944.1"/>
    <property type="molecule type" value="Genomic_DNA"/>
</dbReference>